<dbReference type="Proteomes" id="UP000486903">
    <property type="component" value="Unassembled WGS sequence"/>
</dbReference>
<reference evidence="1 2" key="1">
    <citation type="submission" date="2019-04" db="EMBL/GenBank/DDBJ databases">
        <title>Genome sequencing of Clostridium botulinum Groups I-IV and Clostridium butyricum.</title>
        <authorList>
            <person name="Brunt J."/>
            <person name="Van Vliet A.H.M."/>
            <person name="Stringer S.C."/>
            <person name="Carter A.T."/>
            <person name="Peck M.W."/>
        </authorList>
    </citation>
    <scope>NUCLEOTIDE SEQUENCE [LARGE SCALE GENOMIC DNA]</scope>
    <source>
        <strain evidence="1 2">BL81</strain>
    </source>
</reference>
<gene>
    <name evidence="1" type="ORF">FDG31_10310</name>
</gene>
<name>A0A6B4JNY2_CLOBO</name>
<dbReference type="EMBL" id="SXFB01000006">
    <property type="protein sequence ID" value="NFV26556.1"/>
    <property type="molecule type" value="Genomic_DNA"/>
</dbReference>
<accession>A0A6B4JNY2</accession>
<comment type="caution">
    <text evidence="1">The sequence shown here is derived from an EMBL/GenBank/DDBJ whole genome shotgun (WGS) entry which is preliminary data.</text>
</comment>
<sequence length="302" mass="35373">MKEDEEKKFIIWITTIGLILPFLIYAIIDSTRGGYIHVTKDNMLVFYGTIIGACFTGIITAVGLFITTKQTRQIQEENLKMQERLIKLEENKQKFGLRTNFREFIVESDIELNKYIRTLEGSMLIITEEYKYINSLLNDGVEYFKINTSIINGKNTRFVNISEFDSTICDLKNFKRYLFKAVSNVGNNPMHNIGIHMRGLWFQAHDQIYKSGEIEASIDYIEKSKTILLPLFKLDDKLMLWQFSPEMITLYYYTELSGNRERIITKIYYDSAKQQIDKYSIVEDVTSNEENISSSFIEYKII</sequence>
<evidence type="ECO:0000313" key="2">
    <source>
        <dbReference type="Proteomes" id="UP000486903"/>
    </source>
</evidence>
<organism evidence="1 2">
    <name type="scientific">Clostridium botulinum</name>
    <dbReference type="NCBI Taxonomy" id="1491"/>
    <lineage>
        <taxon>Bacteria</taxon>
        <taxon>Bacillati</taxon>
        <taxon>Bacillota</taxon>
        <taxon>Clostridia</taxon>
        <taxon>Eubacteriales</taxon>
        <taxon>Clostridiaceae</taxon>
        <taxon>Clostridium</taxon>
    </lineage>
</organism>
<evidence type="ECO:0000313" key="1">
    <source>
        <dbReference type="EMBL" id="NFV26556.1"/>
    </source>
</evidence>
<dbReference type="RefSeq" id="WP_003374127.1">
    <property type="nucleotide sequence ID" value="NZ_JACBBA010000004.1"/>
</dbReference>
<dbReference type="AlphaFoldDB" id="A0A6B4JNY2"/>
<proteinExistence type="predicted"/>
<protein>
    <submittedName>
        <fullName evidence="1">Uncharacterized protein</fullName>
    </submittedName>
</protein>